<keyword evidence="2" id="KW-1185">Reference proteome</keyword>
<name>A0AA35YIH1_LACSI</name>
<sequence>MAIMFLSFHNRVSDGMQTIDALLTCKVNRKRQANTFTKKSRPISEQGTWPICDDDFAFYELMKNIPFPVSYYTLTTKELEDNGYIHDQSDLSTLPATSGKPTHERVGLMEKEVFSHFGQSFLPHFSYAEKKRYCFLTIIYLVLGLMDFWNF</sequence>
<dbReference type="AlphaFoldDB" id="A0AA35YIH1"/>
<dbReference type="Proteomes" id="UP001177003">
    <property type="component" value="Chromosome 3"/>
</dbReference>
<gene>
    <name evidence="1" type="ORF">LSALG_LOCUS14695</name>
</gene>
<protein>
    <submittedName>
        <fullName evidence="1">Uncharacterized protein</fullName>
    </submittedName>
</protein>
<evidence type="ECO:0000313" key="1">
    <source>
        <dbReference type="EMBL" id="CAI9274625.1"/>
    </source>
</evidence>
<proteinExistence type="predicted"/>
<dbReference type="EMBL" id="OX465079">
    <property type="protein sequence ID" value="CAI9274625.1"/>
    <property type="molecule type" value="Genomic_DNA"/>
</dbReference>
<organism evidence="1 2">
    <name type="scientific">Lactuca saligna</name>
    <name type="common">Willowleaf lettuce</name>
    <dbReference type="NCBI Taxonomy" id="75948"/>
    <lineage>
        <taxon>Eukaryota</taxon>
        <taxon>Viridiplantae</taxon>
        <taxon>Streptophyta</taxon>
        <taxon>Embryophyta</taxon>
        <taxon>Tracheophyta</taxon>
        <taxon>Spermatophyta</taxon>
        <taxon>Magnoliopsida</taxon>
        <taxon>eudicotyledons</taxon>
        <taxon>Gunneridae</taxon>
        <taxon>Pentapetalae</taxon>
        <taxon>asterids</taxon>
        <taxon>campanulids</taxon>
        <taxon>Asterales</taxon>
        <taxon>Asteraceae</taxon>
        <taxon>Cichorioideae</taxon>
        <taxon>Cichorieae</taxon>
        <taxon>Lactucinae</taxon>
        <taxon>Lactuca</taxon>
    </lineage>
</organism>
<evidence type="ECO:0000313" key="2">
    <source>
        <dbReference type="Proteomes" id="UP001177003"/>
    </source>
</evidence>
<reference evidence="1" key="1">
    <citation type="submission" date="2023-04" db="EMBL/GenBank/DDBJ databases">
        <authorList>
            <person name="Vijverberg K."/>
            <person name="Xiong W."/>
            <person name="Schranz E."/>
        </authorList>
    </citation>
    <scope>NUCLEOTIDE SEQUENCE</scope>
</reference>
<accession>A0AA35YIH1</accession>